<proteinExistence type="predicted"/>
<evidence type="ECO:0000313" key="3">
    <source>
        <dbReference type="Proteomes" id="UP001059934"/>
    </source>
</evidence>
<feature type="transmembrane region" description="Helical" evidence="1">
    <location>
        <begin position="226"/>
        <end position="246"/>
    </location>
</feature>
<evidence type="ECO:0000313" key="2">
    <source>
        <dbReference type="EMBL" id="UVW34898.1"/>
    </source>
</evidence>
<evidence type="ECO:0000256" key="1">
    <source>
        <dbReference type="SAM" id="Phobius"/>
    </source>
</evidence>
<name>A0ABY5TM17_9GAMM</name>
<gene>
    <name evidence="2" type="ORF">NYF23_12910</name>
</gene>
<protein>
    <recommendedName>
        <fullName evidence="4">Shikimate kinase</fullName>
    </recommendedName>
</protein>
<evidence type="ECO:0008006" key="4">
    <source>
        <dbReference type="Google" id="ProtNLM"/>
    </source>
</evidence>
<feature type="transmembrane region" description="Helical" evidence="1">
    <location>
        <begin position="93"/>
        <end position="112"/>
    </location>
</feature>
<feature type="transmembrane region" description="Helical" evidence="1">
    <location>
        <begin position="252"/>
        <end position="270"/>
    </location>
</feature>
<keyword evidence="1" id="KW-0472">Membrane</keyword>
<feature type="transmembrane region" description="Helical" evidence="1">
    <location>
        <begin position="12"/>
        <end position="32"/>
    </location>
</feature>
<keyword evidence="1" id="KW-1133">Transmembrane helix</keyword>
<reference evidence="2" key="1">
    <citation type="submission" date="2022-08" db="EMBL/GenBank/DDBJ databases">
        <title>Catabolic pathway analysis in culturable SAR92 clade bacteria reveals their overlooked roles in DMSP degradation in coastal seas.</title>
        <authorList>
            <person name="He X."/>
            <person name="Zhang X."/>
            <person name="Zhang Y."/>
        </authorList>
    </citation>
    <scope>NUCLEOTIDE SEQUENCE</scope>
    <source>
        <strain evidence="2">H455</strain>
    </source>
</reference>
<dbReference type="EMBL" id="CP103416">
    <property type="protein sequence ID" value="UVW34898.1"/>
    <property type="molecule type" value="Genomic_DNA"/>
</dbReference>
<organism evidence="2 3">
    <name type="scientific">SAR92 clade bacterium H455</name>
    <dbReference type="NCBI Taxonomy" id="2974818"/>
    <lineage>
        <taxon>Bacteria</taxon>
        <taxon>Pseudomonadati</taxon>
        <taxon>Pseudomonadota</taxon>
        <taxon>Gammaproteobacteria</taxon>
        <taxon>Cellvibrionales</taxon>
        <taxon>Porticoccaceae</taxon>
        <taxon>SAR92 clade</taxon>
    </lineage>
</organism>
<sequence length="279" mass="31944">MSAHQPAAAQLIFRLFKYTVYALLTYNIYLFFQEEWLATEHTFSQGIVFSDLISGFAATIDTAAWVVLLLLFELETSVVDDRVLRQPRVKYGFIALRFFSYSFILYAFYGYVDKMLLTYDISPFALEGLVDNLCGLLGQGYASIITIDEYPLLDAQTCVALNGQDLYRLNGQQVIGTLQDWQAVQWLAWVDVINSITWVGVVIILEADVWLQLQGRFQGRVVTLSNLIKGIFYSVLFAAAAYWGVLGDFLDFWDAFMWLVAFVFIEMNLFRWQAETSSE</sequence>
<accession>A0ABY5TM17</accession>
<feature type="transmembrane region" description="Helical" evidence="1">
    <location>
        <begin position="52"/>
        <end position="72"/>
    </location>
</feature>
<dbReference type="Proteomes" id="UP001059934">
    <property type="component" value="Chromosome"/>
</dbReference>
<feature type="transmembrane region" description="Helical" evidence="1">
    <location>
        <begin position="186"/>
        <end position="205"/>
    </location>
</feature>
<keyword evidence="3" id="KW-1185">Reference proteome</keyword>
<keyword evidence="1" id="KW-0812">Transmembrane</keyword>